<dbReference type="Proteomes" id="UP000640583">
    <property type="component" value="Unassembled WGS sequence"/>
</dbReference>
<protein>
    <submittedName>
        <fullName evidence="2">YIP1 family protein</fullName>
    </submittedName>
</protein>
<proteinExistence type="predicted"/>
<evidence type="ECO:0000313" key="3">
    <source>
        <dbReference type="Proteomes" id="UP000640583"/>
    </source>
</evidence>
<dbReference type="EMBL" id="JADCKQ010000001">
    <property type="protein sequence ID" value="MBI1492229.1"/>
    <property type="molecule type" value="Genomic_DNA"/>
</dbReference>
<dbReference type="AlphaFoldDB" id="A0A8J7ISL9"/>
<reference evidence="2" key="1">
    <citation type="submission" date="2020-10" db="EMBL/GenBank/DDBJ databases">
        <title>Paenihalocynthiibacter styelae gen. nov., sp. nov., isolated from stalked sea squirt Styela clava.</title>
        <authorList>
            <person name="Kim Y.-O."/>
            <person name="Yoon J.-H."/>
        </authorList>
    </citation>
    <scope>NUCLEOTIDE SEQUENCE</scope>
    <source>
        <strain evidence="2">MYP1-1</strain>
    </source>
</reference>
<evidence type="ECO:0000313" key="2">
    <source>
        <dbReference type="EMBL" id="MBI1492229.1"/>
    </source>
</evidence>
<feature type="transmembrane region" description="Helical" evidence="1">
    <location>
        <begin position="102"/>
        <end position="123"/>
    </location>
</feature>
<evidence type="ECO:0000256" key="1">
    <source>
        <dbReference type="SAM" id="Phobius"/>
    </source>
</evidence>
<comment type="caution">
    <text evidence="2">The sequence shown here is derived from an EMBL/GenBank/DDBJ whole genome shotgun (WGS) entry which is preliminary data.</text>
</comment>
<feature type="transmembrane region" description="Helical" evidence="1">
    <location>
        <begin position="68"/>
        <end position="90"/>
    </location>
</feature>
<keyword evidence="3" id="KW-1185">Reference proteome</keyword>
<gene>
    <name evidence="2" type="ORF">H1D41_01115</name>
</gene>
<dbReference type="RefSeq" id="WP_228847178.1">
    <property type="nucleotide sequence ID" value="NZ_JADCKQ010000001.1"/>
</dbReference>
<keyword evidence="1" id="KW-0812">Transmembrane</keyword>
<organism evidence="2 3">
    <name type="scientific">Halocynthiibacter styelae</name>
    <dbReference type="NCBI Taxonomy" id="2761955"/>
    <lineage>
        <taxon>Bacteria</taxon>
        <taxon>Pseudomonadati</taxon>
        <taxon>Pseudomonadota</taxon>
        <taxon>Alphaproteobacteria</taxon>
        <taxon>Rhodobacterales</taxon>
        <taxon>Paracoccaceae</taxon>
        <taxon>Halocynthiibacter</taxon>
    </lineage>
</organism>
<feature type="transmembrane region" description="Helical" evidence="1">
    <location>
        <begin position="28"/>
        <end position="48"/>
    </location>
</feature>
<keyword evidence="1" id="KW-1133">Transmembrane helix</keyword>
<accession>A0A8J7ISL9</accession>
<sequence>MSVTRDILASYRRPREVFERRMQGDEGLALTYVIIFGLMVFVSLLPAWSRQSELQPELGNFPSLVYSGFLGAVFLAPLAFYILAGLIWVLTRPFAAISGLNIRLGLFWVALATTPLLLLRGLTEGIMGQSNELQLVALVWLVAFITFFTIAMRIAYMRTKAD</sequence>
<keyword evidence="1" id="KW-0472">Membrane</keyword>
<feature type="transmembrane region" description="Helical" evidence="1">
    <location>
        <begin position="135"/>
        <end position="156"/>
    </location>
</feature>
<name>A0A8J7ISL9_9RHOB</name>